<accession>A0A6C0ALF2</accession>
<dbReference type="AlphaFoldDB" id="A0A6C0ALF2"/>
<name>A0A6C0ALF2_9ZZZZ</name>
<evidence type="ECO:0000256" key="1">
    <source>
        <dbReference type="SAM" id="Phobius"/>
    </source>
</evidence>
<sequence length="148" mass="16816">MTNVFVLLFMGLFALIFLAVACLIITRVLVILCEFFLALYKCLFPDGEPNSWHIGCCCCDIIVDCSGSCSNLPRYCIAQTRTLCNKINFHCSNQWGCMAKHFGCRCCRKNMKKIVPIKKNYSNNHIIIINPYDNNYKIGTVSKNVNIV</sequence>
<dbReference type="EMBL" id="MN740680">
    <property type="protein sequence ID" value="QHS80446.1"/>
    <property type="molecule type" value="Genomic_DNA"/>
</dbReference>
<organism evidence="2">
    <name type="scientific">viral metagenome</name>
    <dbReference type="NCBI Taxonomy" id="1070528"/>
    <lineage>
        <taxon>unclassified sequences</taxon>
        <taxon>metagenomes</taxon>
        <taxon>organismal metagenomes</taxon>
    </lineage>
</organism>
<keyword evidence="1" id="KW-0812">Transmembrane</keyword>
<evidence type="ECO:0000313" key="2">
    <source>
        <dbReference type="EMBL" id="QHS80446.1"/>
    </source>
</evidence>
<keyword evidence="1" id="KW-0472">Membrane</keyword>
<keyword evidence="1" id="KW-1133">Transmembrane helix</keyword>
<protein>
    <submittedName>
        <fullName evidence="2">Uncharacterized protein</fullName>
    </submittedName>
</protein>
<reference evidence="2" key="1">
    <citation type="journal article" date="2020" name="Nature">
        <title>Giant virus diversity and host interactions through global metagenomics.</title>
        <authorList>
            <person name="Schulz F."/>
            <person name="Roux S."/>
            <person name="Paez-Espino D."/>
            <person name="Jungbluth S."/>
            <person name="Walsh D.A."/>
            <person name="Denef V.J."/>
            <person name="McMahon K.D."/>
            <person name="Konstantinidis K.T."/>
            <person name="Eloe-Fadrosh E.A."/>
            <person name="Kyrpides N.C."/>
            <person name="Woyke T."/>
        </authorList>
    </citation>
    <scope>NUCLEOTIDE SEQUENCE</scope>
    <source>
        <strain evidence="2">GVMAG-S-1039698-54</strain>
    </source>
</reference>
<proteinExistence type="predicted"/>
<feature type="transmembrane region" description="Helical" evidence="1">
    <location>
        <begin position="6"/>
        <end position="39"/>
    </location>
</feature>